<evidence type="ECO:0000256" key="7">
    <source>
        <dbReference type="ARBA" id="ARBA00047851"/>
    </source>
</evidence>
<dbReference type="AlphaFoldDB" id="A0A1R4LR10"/>
<keyword evidence="2 9" id="KW-0808">Transferase</keyword>
<dbReference type="GO" id="GO:0009228">
    <property type="term" value="P:thiamine biosynthetic process"/>
    <property type="evidence" value="ECO:0007669"/>
    <property type="project" value="UniProtKB-KW"/>
</dbReference>
<evidence type="ECO:0000313" key="14">
    <source>
        <dbReference type="Proteomes" id="UP000188276"/>
    </source>
</evidence>
<reference evidence="14" key="1">
    <citation type="submission" date="2017-02" db="EMBL/GenBank/DDBJ databases">
        <authorList>
            <person name="Rodrigo-Torres L."/>
            <person name="Arahal R.D."/>
            <person name="Lucena T."/>
        </authorList>
    </citation>
    <scope>NUCLEOTIDE SEQUENCE [LARGE SCALE GENOMIC DNA]</scope>
    <source>
        <strain evidence="14">CECT 7878</strain>
    </source>
</reference>
<comment type="similarity">
    <text evidence="9 10">Belongs to the thiamine-phosphate synthase family.</text>
</comment>
<evidence type="ECO:0000256" key="6">
    <source>
        <dbReference type="ARBA" id="ARBA00047334"/>
    </source>
</evidence>
<feature type="binding site" evidence="9">
    <location>
        <position position="350"/>
    </location>
    <ligand>
        <name>Mg(2+)</name>
        <dbReference type="ChEBI" id="CHEBI:18420"/>
    </ligand>
</feature>
<evidence type="ECO:0000256" key="4">
    <source>
        <dbReference type="ARBA" id="ARBA00022842"/>
    </source>
</evidence>
<feature type="binding site" evidence="9">
    <location>
        <position position="331"/>
    </location>
    <ligand>
        <name>Mg(2+)</name>
        <dbReference type="ChEBI" id="CHEBI:18420"/>
    </ligand>
</feature>
<evidence type="ECO:0000256" key="1">
    <source>
        <dbReference type="ARBA" id="ARBA00005165"/>
    </source>
</evidence>
<dbReference type="GO" id="GO:0005737">
    <property type="term" value="C:cytoplasm"/>
    <property type="evidence" value="ECO:0007669"/>
    <property type="project" value="TreeGrafter"/>
</dbReference>
<evidence type="ECO:0000256" key="8">
    <source>
        <dbReference type="ARBA" id="ARBA00047883"/>
    </source>
</evidence>
<evidence type="ECO:0000256" key="9">
    <source>
        <dbReference type="HAMAP-Rule" id="MF_00097"/>
    </source>
</evidence>
<dbReference type="CDD" id="cd00564">
    <property type="entry name" value="TMP_TenI"/>
    <property type="match status" value="1"/>
</dbReference>
<dbReference type="InterPro" id="IPR036206">
    <property type="entry name" value="ThiamineP_synth_sf"/>
</dbReference>
<keyword evidence="14" id="KW-1185">Reference proteome</keyword>
<feature type="domain" description="Thiamine phosphate synthase/TenI" evidence="12">
    <location>
        <begin position="282"/>
        <end position="458"/>
    </location>
</feature>
<comment type="cofactor">
    <cofactor evidence="9">
        <name>Mg(2+)</name>
        <dbReference type="ChEBI" id="CHEBI:18420"/>
    </cofactor>
    <text evidence="9">Binds 1 Mg(2+) ion per subunit.</text>
</comment>
<evidence type="ECO:0000256" key="5">
    <source>
        <dbReference type="ARBA" id="ARBA00022977"/>
    </source>
</evidence>
<dbReference type="InterPro" id="IPR013785">
    <property type="entry name" value="Aldolase_TIM"/>
</dbReference>
<feature type="binding site" evidence="9">
    <location>
        <position position="435"/>
    </location>
    <ligand>
        <name>2-[(2R,5Z)-2-carboxy-4-methylthiazol-5(2H)-ylidene]ethyl phosphate</name>
        <dbReference type="ChEBI" id="CHEBI:62899"/>
    </ligand>
</feature>
<comment type="catalytic activity">
    <reaction evidence="8 9 10">
        <text>2-[(2R,5Z)-2-carboxy-4-methylthiazol-5(2H)-ylidene]ethyl phosphate + 4-amino-2-methyl-5-(diphosphooxymethyl)pyrimidine + 2 H(+) = thiamine phosphate + CO2 + diphosphate</text>
        <dbReference type="Rhea" id="RHEA:47844"/>
        <dbReference type="ChEBI" id="CHEBI:15378"/>
        <dbReference type="ChEBI" id="CHEBI:16526"/>
        <dbReference type="ChEBI" id="CHEBI:33019"/>
        <dbReference type="ChEBI" id="CHEBI:37575"/>
        <dbReference type="ChEBI" id="CHEBI:57841"/>
        <dbReference type="ChEBI" id="CHEBI:62899"/>
        <dbReference type="EC" id="2.5.1.3"/>
    </reaction>
</comment>
<dbReference type="InterPro" id="IPR022998">
    <property type="entry name" value="ThiamineP_synth_TenI"/>
</dbReference>
<dbReference type="HAMAP" id="MF_00097">
    <property type="entry name" value="TMP_synthase"/>
    <property type="match status" value="1"/>
</dbReference>
<dbReference type="GO" id="GO:0004789">
    <property type="term" value="F:thiamine-phosphate diphosphorylase activity"/>
    <property type="evidence" value="ECO:0007669"/>
    <property type="project" value="UniProtKB-UniRule"/>
</dbReference>
<name>A0A1R4LR10_VIBR1</name>
<gene>
    <name evidence="9 13" type="primary">thiE</name>
    <name evidence="13" type="ORF">VR7878_03117</name>
</gene>
<sequence>MIGLSVSKDFLTADMLALVKSELHHVLYIAQAEGLTAPKMHFLFDDSGDYHLCIELERSDPIDPEVSVDVSSTEKNCVILMADEQSQQAVQQNYQIIYCAQVSDKPIASEQQIVSKAEMLSKIKAKGRDVAIAVAYSPQQDAPHTELWLAGDEVRSLSLSSTAFSSTLASEISDDGFPHLLVTKHLAWLMGALLLDFPLEDALIIARASMNVSRETWPQHIHEFPAISSAVVATTKDESDTENESVEKSFFSVQSVSEGNACRQVFKAVDMEDLSLYPVVDDVQWVDQLLQLGVKTIQLRIKNPHQPDLEQQIKQAILLGQTYQAQVFINDYWQLAIKHQAFGVHLGQEDLHTADIQALHRAGICLGISTHGYWEILKAHQLHPSYIALGHIFPTTTKQMPSQPQGLVRLRLYQRLVDSIAQAQHRVIPTVAIGGIALDNAAAVLEQGVSSVAVVRAVTQAANTARAVEDFRQLFLSRKVQVQSRRKHDVITQ</sequence>
<dbReference type="EMBL" id="FULE01000045">
    <property type="protein sequence ID" value="SJN58918.1"/>
    <property type="molecule type" value="Genomic_DNA"/>
</dbReference>
<comment type="pathway">
    <text evidence="1 9 11">Cofactor biosynthesis; thiamine diphosphate biosynthesis; thiamine phosphate from 4-amino-2-methyl-5-diphosphomethylpyrimidine and 4-methyl-5-(2-phosphoethyl)-thiazole: step 1/1.</text>
</comment>
<dbReference type="EC" id="2.5.1.3" evidence="9"/>
<feature type="binding site" evidence="9">
    <location>
        <begin position="395"/>
        <end position="397"/>
    </location>
    <ligand>
        <name>2-[(2R,5Z)-2-carboxy-4-methylthiazol-5(2H)-ylidene]ethyl phosphate</name>
        <dbReference type="ChEBI" id="CHEBI:62899"/>
    </ligand>
</feature>
<evidence type="ECO:0000313" key="13">
    <source>
        <dbReference type="EMBL" id="SJN58918.1"/>
    </source>
</evidence>
<comment type="caution">
    <text evidence="9">Lacks conserved residue(s) required for the propagation of feature annotation.</text>
</comment>
<proteinExistence type="inferred from homology"/>
<comment type="function">
    <text evidence="9">Condenses 4-methyl-5-(beta-hydroxyethyl)thiazole monophosphate (THZ-P) and 2-methyl-4-amino-5-hydroxymethyl pyrimidine pyrophosphate (HMP-PP) to form thiamine monophosphate (TMP).</text>
</comment>
<evidence type="ECO:0000256" key="3">
    <source>
        <dbReference type="ARBA" id="ARBA00022723"/>
    </source>
</evidence>
<dbReference type="SUPFAM" id="SSF51391">
    <property type="entry name" value="Thiamin phosphate synthase"/>
    <property type="match status" value="1"/>
</dbReference>
<feature type="binding site" evidence="9">
    <location>
        <begin position="298"/>
        <end position="302"/>
    </location>
    <ligand>
        <name>4-amino-2-methyl-5-(diphosphooxymethyl)pyrimidine</name>
        <dbReference type="ChEBI" id="CHEBI:57841"/>
    </ligand>
</feature>
<feature type="binding site" evidence="9">
    <location>
        <position position="330"/>
    </location>
    <ligand>
        <name>4-amino-2-methyl-5-(diphosphooxymethyl)pyrimidine</name>
        <dbReference type="ChEBI" id="CHEBI:57841"/>
    </ligand>
</feature>
<accession>A0A1R4LR10</accession>
<dbReference type="RefSeq" id="WP_235862901.1">
    <property type="nucleotide sequence ID" value="NZ_FULE01000045.1"/>
</dbReference>
<comment type="catalytic activity">
    <reaction evidence="6 9 10">
        <text>4-methyl-5-(2-phosphooxyethyl)-thiazole + 4-amino-2-methyl-5-(diphosphooxymethyl)pyrimidine + H(+) = thiamine phosphate + diphosphate</text>
        <dbReference type="Rhea" id="RHEA:22328"/>
        <dbReference type="ChEBI" id="CHEBI:15378"/>
        <dbReference type="ChEBI" id="CHEBI:33019"/>
        <dbReference type="ChEBI" id="CHEBI:37575"/>
        <dbReference type="ChEBI" id="CHEBI:57841"/>
        <dbReference type="ChEBI" id="CHEBI:58296"/>
        <dbReference type="EC" id="2.5.1.3"/>
    </reaction>
</comment>
<dbReference type="NCBIfam" id="NF002904">
    <property type="entry name" value="PRK03512.1"/>
    <property type="match status" value="1"/>
</dbReference>
<dbReference type="STRING" id="1123498.VR7878_03117"/>
<dbReference type="NCBIfam" id="TIGR00693">
    <property type="entry name" value="thiE"/>
    <property type="match status" value="1"/>
</dbReference>
<feature type="binding site" evidence="9">
    <location>
        <position position="369"/>
    </location>
    <ligand>
        <name>4-amino-2-methyl-5-(diphosphooxymethyl)pyrimidine</name>
        <dbReference type="ChEBI" id="CHEBI:57841"/>
    </ligand>
</feature>
<dbReference type="PANTHER" id="PTHR20857:SF15">
    <property type="entry name" value="THIAMINE-PHOSPHATE SYNTHASE"/>
    <property type="match status" value="1"/>
</dbReference>
<keyword evidence="3 9" id="KW-0479">Metal-binding</keyword>
<dbReference type="InterPro" id="IPR034291">
    <property type="entry name" value="TMP_synthase"/>
</dbReference>
<evidence type="ECO:0000259" key="12">
    <source>
        <dbReference type="Pfam" id="PF02581"/>
    </source>
</evidence>
<evidence type="ECO:0000256" key="11">
    <source>
        <dbReference type="RuleBase" id="RU004253"/>
    </source>
</evidence>
<dbReference type="GO" id="GO:0009229">
    <property type="term" value="P:thiamine diphosphate biosynthetic process"/>
    <property type="evidence" value="ECO:0007669"/>
    <property type="project" value="UniProtKB-UniRule"/>
</dbReference>
<dbReference type="Pfam" id="PF02581">
    <property type="entry name" value="TMP-TENI"/>
    <property type="match status" value="1"/>
</dbReference>
<keyword evidence="5 9" id="KW-0784">Thiamine biosynthesis</keyword>
<dbReference type="FunFam" id="3.20.20.70:FF:000064">
    <property type="entry name" value="Thiamine-phosphate synthase"/>
    <property type="match status" value="1"/>
</dbReference>
<evidence type="ECO:0000256" key="10">
    <source>
        <dbReference type="RuleBase" id="RU003826"/>
    </source>
</evidence>
<protein>
    <recommendedName>
        <fullName evidence="9">Thiamine-phosphate synthase</fullName>
        <shortName evidence="9">TP synthase</shortName>
        <shortName evidence="9">TPS</shortName>
        <ecNumber evidence="9">2.5.1.3</ecNumber>
    </recommendedName>
    <alternativeName>
        <fullName evidence="9">Thiamine-phosphate pyrophosphorylase</fullName>
        <shortName evidence="9">TMP pyrophosphorylase</shortName>
        <shortName evidence="9">TMP-PPase</shortName>
    </alternativeName>
</protein>
<feature type="binding site" evidence="9">
    <location>
        <position position="398"/>
    </location>
    <ligand>
        <name>4-amino-2-methyl-5-(diphosphooxymethyl)pyrimidine</name>
        <dbReference type="ChEBI" id="CHEBI:57841"/>
    </ligand>
</feature>
<comment type="catalytic activity">
    <reaction evidence="7 9 10">
        <text>2-(2-carboxy-4-methylthiazol-5-yl)ethyl phosphate + 4-amino-2-methyl-5-(diphosphooxymethyl)pyrimidine + 2 H(+) = thiamine phosphate + CO2 + diphosphate</text>
        <dbReference type="Rhea" id="RHEA:47848"/>
        <dbReference type="ChEBI" id="CHEBI:15378"/>
        <dbReference type="ChEBI" id="CHEBI:16526"/>
        <dbReference type="ChEBI" id="CHEBI:33019"/>
        <dbReference type="ChEBI" id="CHEBI:37575"/>
        <dbReference type="ChEBI" id="CHEBI:57841"/>
        <dbReference type="ChEBI" id="CHEBI:62890"/>
        <dbReference type="EC" id="2.5.1.3"/>
    </reaction>
</comment>
<dbReference type="UniPathway" id="UPA00060">
    <property type="reaction ID" value="UER00141"/>
</dbReference>
<organism evidence="13 14">
    <name type="scientific">Vibrio ruber (strain DSM 16370 / JCM 11486 / BCRC 17186 / CECT 7878 / LMG 23124 / VR1)</name>
    <dbReference type="NCBI Taxonomy" id="1123498"/>
    <lineage>
        <taxon>Bacteria</taxon>
        <taxon>Pseudomonadati</taxon>
        <taxon>Pseudomonadota</taxon>
        <taxon>Gammaproteobacteria</taxon>
        <taxon>Vibrionales</taxon>
        <taxon>Vibrionaceae</taxon>
        <taxon>Vibrio</taxon>
    </lineage>
</organism>
<dbReference type="Gene3D" id="3.20.20.70">
    <property type="entry name" value="Aldolase class I"/>
    <property type="match status" value="1"/>
</dbReference>
<keyword evidence="4 9" id="KW-0460">Magnesium</keyword>
<evidence type="ECO:0000256" key="2">
    <source>
        <dbReference type="ARBA" id="ARBA00022679"/>
    </source>
</evidence>
<dbReference type="PANTHER" id="PTHR20857">
    <property type="entry name" value="THIAMINE-PHOSPHATE PYROPHOSPHORYLASE"/>
    <property type="match status" value="1"/>
</dbReference>
<dbReference type="Proteomes" id="UP000188276">
    <property type="component" value="Unassembled WGS sequence"/>
</dbReference>
<dbReference type="GO" id="GO:0000287">
    <property type="term" value="F:magnesium ion binding"/>
    <property type="evidence" value="ECO:0007669"/>
    <property type="project" value="UniProtKB-UniRule"/>
</dbReference>